<comment type="caution">
    <text evidence="1">The sequence shown here is derived from an EMBL/GenBank/DDBJ whole genome shotgun (WGS) entry which is preliminary data.</text>
</comment>
<evidence type="ECO:0000313" key="1">
    <source>
        <dbReference type="EMBL" id="KGF20505.1"/>
    </source>
</evidence>
<protein>
    <submittedName>
        <fullName evidence="1">Uncharacterized protein</fullName>
    </submittedName>
</protein>
<reference evidence="1 2" key="1">
    <citation type="submission" date="2014-07" db="EMBL/GenBank/DDBJ databases">
        <authorList>
            <person name="McCorrison J."/>
            <person name="Sanka R."/>
            <person name="Torralba M."/>
            <person name="Gillis M."/>
            <person name="Haft D.H."/>
            <person name="Methe B."/>
            <person name="Sutton G."/>
            <person name="Nelson K.E."/>
        </authorList>
    </citation>
    <scope>NUCLEOTIDE SEQUENCE [LARGE SCALE GENOMIC DNA]</scope>
    <source>
        <strain evidence="1 2">DNF00011</strain>
    </source>
</reference>
<name>A0A095YDI0_9MICC</name>
<accession>A0A095YDI0</accession>
<sequence>MSQVLESPRDSEMAADLLRARELSEVALLDYKRNLKVAAKQMTQKQIAEIVRLSQPAIATALKRAAKVPDAIAGFKAASPHEVCQRYAAGLISRKEVVRQLVAWPYNDTPKFNEFGEVQGDTSGTFTDVENAVMFGLIDDSIYEEVFNQLAD</sequence>
<dbReference type="RefSeq" id="WP_035755841.1">
    <property type="nucleotide sequence ID" value="NZ_JRNH01000014.1"/>
</dbReference>
<evidence type="ECO:0000313" key="2">
    <source>
        <dbReference type="Proteomes" id="UP000053528"/>
    </source>
</evidence>
<dbReference type="Proteomes" id="UP000053528">
    <property type="component" value="Unassembled WGS sequence"/>
</dbReference>
<gene>
    <name evidence="1" type="ORF">HMPREF2128_05410</name>
</gene>
<dbReference type="EMBL" id="JRNH01000014">
    <property type="protein sequence ID" value="KGF20505.1"/>
    <property type="molecule type" value="Genomic_DNA"/>
</dbReference>
<organism evidence="1 2">
    <name type="scientific">Pseudoglutamicibacter albus DNF00011</name>
    <dbReference type="NCBI Taxonomy" id="1401063"/>
    <lineage>
        <taxon>Bacteria</taxon>
        <taxon>Bacillati</taxon>
        <taxon>Actinomycetota</taxon>
        <taxon>Actinomycetes</taxon>
        <taxon>Micrococcales</taxon>
        <taxon>Micrococcaceae</taxon>
        <taxon>Pseudoglutamicibacter</taxon>
    </lineage>
</organism>
<proteinExistence type="predicted"/>
<dbReference type="AlphaFoldDB" id="A0A095YDI0"/>